<reference evidence="2 3" key="1">
    <citation type="submission" date="2018-03" db="EMBL/GenBank/DDBJ databases">
        <title>Genomic Encyclopedia of Archaeal and Bacterial Type Strains, Phase II (KMG-II): from individual species to whole genera.</title>
        <authorList>
            <person name="Goeker M."/>
        </authorList>
    </citation>
    <scope>NUCLEOTIDE SEQUENCE [LARGE SCALE GENOMIC DNA]</scope>
    <source>
        <strain evidence="2 3">DSM 28229</strain>
    </source>
</reference>
<dbReference type="AlphaFoldDB" id="A0A315ZBJ9"/>
<name>A0A315ZBJ9_SEDFL</name>
<feature type="signal peptide" evidence="1">
    <location>
        <begin position="1"/>
        <end position="19"/>
    </location>
</feature>
<dbReference type="EMBL" id="QGDO01000002">
    <property type="protein sequence ID" value="PWJ42956.1"/>
    <property type="molecule type" value="Genomic_DNA"/>
</dbReference>
<organism evidence="2 3">
    <name type="scientific">Sediminitomix flava</name>
    <dbReference type="NCBI Taxonomy" id="379075"/>
    <lineage>
        <taxon>Bacteria</taxon>
        <taxon>Pseudomonadati</taxon>
        <taxon>Bacteroidota</taxon>
        <taxon>Cytophagia</taxon>
        <taxon>Cytophagales</taxon>
        <taxon>Flammeovirgaceae</taxon>
        <taxon>Sediminitomix</taxon>
    </lineage>
</organism>
<evidence type="ECO:0008006" key="4">
    <source>
        <dbReference type="Google" id="ProtNLM"/>
    </source>
</evidence>
<dbReference type="RefSeq" id="WP_109617090.1">
    <property type="nucleotide sequence ID" value="NZ_QGDO01000002.1"/>
</dbReference>
<evidence type="ECO:0000313" key="2">
    <source>
        <dbReference type="EMBL" id="PWJ42956.1"/>
    </source>
</evidence>
<gene>
    <name evidence="2" type="ORF">BC781_102503</name>
</gene>
<dbReference type="SUPFAM" id="SSF56935">
    <property type="entry name" value="Porins"/>
    <property type="match status" value="1"/>
</dbReference>
<keyword evidence="1" id="KW-0732">Signal</keyword>
<dbReference type="Proteomes" id="UP000245535">
    <property type="component" value="Unassembled WGS sequence"/>
</dbReference>
<comment type="caution">
    <text evidence="2">The sequence shown here is derived from an EMBL/GenBank/DDBJ whole genome shotgun (WGS) entry which is preliminary data.</text>
</comment>
<protein>
    <recommendedName>
        <fullName evidence="4">Phosphate-selective porin O/P</fullName>
    </recommendedName>
</protein>
<sequence>MKKLFITALAAGLSLSAFAQNISEEEKEQIKKEIKEERKEENRKAFSGLRENNQNGINVFEAPKSDLSEFDGIKVRVGGNFNMMFQGMTQENYYNGVQTETGAPAQYSLTPLGQDFNLPQANFNIDVAFAPGVTMKLETYLSTRHHVEANVKGGYLQLDALPFLNSPMLDNIMKNVTIKAGLMEINYGDSHFRRSDGGNAIYNPFVGNYLMDAFTTELGMEILYRHETGALAMIGVSNGKLNQTTMELEGAAPSLYGKAGFDKQINEDLRVRLTGSVYHSFGDARAYLYSGDRAGGRYYSVMSYYNEDGGVQGGGDWSGRMNHSFYELTAVTINPFVKYKGLEFFGTYDRQWSRETEGKLLGGRQVENGGALSQFGADLLYRFGQNEKFYVGARYNTVTGNLNEDSADINIQRVNVGGGWFMTKNILVKAEYVNQQYKDETYKALGEQFNAAKFNGVNVEAVIAF</sequence>
<keyword evidence="3" id="KW-1185">Reference proteome</keyword>
<evidence type="ECO:0000256" key="1">
    <source>
        <dbReference type="SAM" id="SignalP"/>
    </source>
</evidence>
<evidence type="ECO:0000313" key="3">
    <source>
        <dbReference type="Proteomes" id="UP000245535"/>
    </source>
</evidence>
<dbReference type="OrthoDB" id="638836at2"/>
<accession>A0A315ZBJ9</accession>
<proteinExistence type="predicted"/>
<feature type="chain" id="PRO_5016392849" description="Phosphate-selective porin O/P" evidence="1">
    <location>
        <begin position="20"/>
        <end position="465"/>
    </location>
</feature>